<dbReference type="PRINTS" id="PR00364">
    <property type="entry name" value="DISEASERSIST"/>
</dbReference>
<dbReference type="InterPro" id="IPR021929">
    <property type="entry name" value="R1A-like_N"/>
</dbReference>
<gene>
    <name evidence="7" type="primary">LOC113694943</name>
</gene>
<keyword evidence="2" id="KW-0381">Hypersensitive response</keyword>
<evidence type="ECO:0000313" key="7">
    <source>
        <dbReference type="RefSeq" id="XP_071927609.1"/>
    </source>
</evidence>
<dbReference type="PANTHER" id="PTHR36766:SF44">
    <property type="entry name" value="NBS-CODING RESISTANCE GENE ANALOG"/>
    <property type="match status" value="1"/>
</dbReference>
<sequence>MASICIDSILDELELLDSHPSKDVDLVGLKPVPVAVVNVLFSEMKSWNSWIPYWRFWLILGVDHSQLEKLLIHCEAVAVISALFLHDTSDWREVFEILEKIKPVDPQVREIYIHVLMDSKSFEISHSLTVEAGNCSILVNFVDSLLGCLWELQDNSNIFVASAKYQMQMLYKGLKFLNNILKHQQEEFTVVHEKTKDLIEGVIKEAGIVIFSLYIQEMELGSAREIDVALFTILQQIEIIKAEVAEKYPVKSALNYPSASEVDFIDLILENLNELASHEVSSTAFTTDRLQTVQEDLVILRTFFGNILEQCNQHEQLQALWCHFAEMGHKAELVIDTLMLGEIFSSSVVSFDTTTQEIVLLKNRTLEIVDNNYVLETQKDLKTPRHVASQGTISTINEAVVVLDDETQAIIDQLTRVSMHLDIVSIVGMPGLGKTTLARTVFHDPSIMSHFYIHAWCCISQVDCKKDLLLDILVCIASTNSDKYYKMNEDDLAEQLYKRLKGRRYVIVLDDVWDIEVWNLLERSFPDDANGSRILLTSRLFEVALLIKPTGKPYPLRQLTDN</sequence>
<dbReference type="GeneID" id="113694943"/>
<keyword evidence="6" id="KW-1185">Reference proteome</keyword>
<dbReference type="SUPFAM" id="SSF52540">
    <property type="entry name" value="P-loop containing nucleoside triphosphate hydrolases"/>
    <property type="match status" value="1"/>
</dbReference>
<comment type="function">
    <text evidence="1">Confers resistance to late blight (Phytophthora infestans) races carrying the avirulence gene Avr1. Resistance proteins guard the plant against pathogens that contain an appropriate avirulence protein via an indirect interaction with this avirulence protein. That triggers a defense system including the hypersensitive response, which restricts the pathogen growth.</text>
</comment>
<dbReference type="InterPro" id="IPR002182">
    <property type="entry name" value="NB-ARC"/>
</dbReference>
<feature type="domain" description="Late blight resistance protein R1A-like N-terminal" evidence="5">
    <location>
        <begin position="98"/>
        <end position="239"/>
    </location>
</feature>
<dbReference type="Pfam" id="PF12061">
    <property type="entry name" value="NB-LRR"/>
    <property type="match status" value="1"/>
</dbReference>
<evidence type="ECO:0000256" key="2">
    <source>
        <dbReference type="ARBA" id="ARBA00022667"/>
    </source>
</evidence>
<dbReference type="Pfam" id="PF00931">
    <property type="entry name" value="NB-ARC"/>
    <property type="match status" value="1"/>
</dbReference>
<reference evidence="7" key="2">
    <citation type="submission" date="2025-08" db="UniProtKB">
        <authorList>
            <consortium name="RefSeq"/>
        </authorList>
    </citation>
    <scope>IDENTIFICATION</scope>
    <source>
        <tissue evidence="7">Leaves</tissue>
    </source>
</reference>
<evidence type="ECO:0000256" key="3">
    <source>
        <dbReference type="ARBA" id="ARBA00022821"/>
    </source>
</evidence>
<proteinExistence type="predicted"/>
<dbReference type="PANTHER" id="PTHR36766">
    <property type="entry name" value="PLANT BROAD-SPECTRUM MILDEW RESISTANCE PROTEIN RPW8"/>
    <property type="match status" value="1"/>
</dbReference>
<dbReference type="Proteomes" id="UP001652660">
    <property type="component" value="Chromosome 1e"/>
</dbReference>
<dbReference type="RefSeq" id="XP_071927609.1">
    <property type="nucleotide sequence ID" value="XM_072071508.1"/>
</dbReference>
<organism evidence="6 7">
    <name type="scientific">Coffea arabica</name>
    <name type="common">Arabian coffee</name>
    <dbReference type="NCBI Taxonomy" id="13443"/>
    <lineage>
        <taxon>Eukaryota</taxon>
        <taxon>Viridiplantae</taxon>
        <taxon>Streptophyta</taxon>
        <taxon>Embryophyta</taxon>
        <taxon>Tracheophyta</taxon>
        <taxon>Spermatophyta</taxon>
        <taxon>Magnoliopsida</taxon>
        <taxon>eudicotyledons</taxon>
        <taxon>Gunneridae</taxon>
        <taxon>Pentapetalae</taxon>
        <taxon>asterids</taxon>
        <taxon>lamiids</taxon>
        <taxon>Gentianales</taxon>
        <taxon>Rubiaceae</taxon>
        <taxon>Ixoroideae</taxon>
        <taxon>Gardenieae complex</taxon>
        <taxon>Bertiereae - Coffeeae clade</taxon>
        <taxon>Coffeeae</taxon>
        <taxon>Coffea</taxon>
    </lineage>
</organism>
<accession>A0ABM4W7A6</accession>
<keyword evidence="3" id="KW-0611">Plant defense</keyword>
<reference evidence="6" key="1">
    <citation type="journal article" date="2025" name="Foods">
        <title>Unveiling the Microbial Signatures of Arabica Coffee Cherries: Insights into Ripeness Specific Diversity, Functional Traits, and Implications for Quality and Safety.</title>
        <authorList>
            <consortium name="RefSeq"/>
            <person name="Tenea G.N."/>
            <person name="Cifuentes V."/>
            <person name="Reyes P."/>
            <person name="Cevallos-Vallejos M."/>
        </authorList>
    </citation>
    <scope>NUCLEOTIDE SEQUENCE [LARGE SCALE GENOMIC DNA]</scope>
</reference>
<evidence type="ECO:0000259" key="5">
    <source>
        <dbReference type="Pfam" id="PF12061"/>
    </source>
</evidence>
<evidence type="ECO:0000313" key="6">
    <source>
        <dbReference type="Proteomes" id="UP001652660"/>
    </source>
</evidence>
<name>A0ABM4W7A6_COFAR</name>
<feature type="domain" description="NB-ARC" evidence="4">
    <location>
        <begin position="405"/>
        <end position="551"/>
    </location>
</feature>
<protein>
    <submittedName>
        <fullName evidence="7">Late blight resistance protein homolog R1B-17</fullName>
    </submittedName>
</protein>
<evidence type="ECO:0000256" key="1">
    <source>
        <dbReference type="ARBA" id="ARBA00002074"/>
    </source>
</evidence>
<evidence type="ECO:0000259" key="4">
    <source>
        <dbReference type="Pfam" id="PF00931"/>
    </source>
</evidence>
<dbReference type="InterPro" id="IPR027417">
    <property type="entry name" value="P-loop_NTPase"/>
</dbReference>
<dbReference type="Gene3D" id="3.40.50.300">
    <property type="entry name" value="P-loop containing nucleotide triphosphate hydrolases"/>
    <property type="match status" value="1"/>
</dbReference>